<gene>
    <name evidence="1" type="ORF">CB5_LOCUS27102</name>
</gene>
<dbReference type="Gene3D" id="1.20.1280.170">
    <property type="entry name" value="Exocyst complex component Exo70"/>
    <property type="match status" value="1"/>
</dbReference>
<dbReference type="GO" id="GO:0006887">
    <property type="term" value="P:exocytosis"/>
    <property type="evidence" value="ECO:0007669"/>
    <property type="project" value="InterPro"/>
</dbReference>
<sequence>MPLSADAIADLAEIAGRIIRAGYGQEMSQMYIAVRRDAIAKTLATLDVNKMSIEDGSMPLRSPSEFYSMAREMRASKECNFLRCKKWCNGVRRKKEEEEEEKEKLCNLGRNGAKLREMVQFWAKFVPFLLLLLPSSFFPSTSCVTWVSSTTTSPARSAFGCPS</sequence>
<dbReference type="EMBL" id="LR862137">
    <property type="protein sequence ID" value="CAD1843891.1"/>
    <property type="molecule type" value="Genomic_DNA"/>
</dbReference>
<dbReference type="SUPFAM" id="SSF74788">
    <property type="entry name" value="Cullin repeat-like"/>
    <property type="match status" value="1"/>
</dbReference>
<name>A0A6V7QLW0_ANACO</name>
<dbReference type="PANTHER" id="PTHR12542">
    <property type="entry name" value="EXOCYST COMPLEX PROTEIN EXO70"/>
    <property type="match status" value="1"/>
</dbReference>
<dbReference type="AlphaFoldDB" id="A0A6V7QLW0"/>
<organism evidence="1">
    <name type="scientific">Ananas comosus var. bracteatus</name>
    <name type="common">red pineapple</name>
    <dbReference type="NCBI Taxonomy" id="296719"/>
    <lineage>
        <taxon>Eukaryota</taxon>
        <taxon>Viridiplantae</taxon>
        <taxon>Streptophyta</taxon>
        <taxon>Embryophyta</taxon>
        <taxon>Tracheophyta</taxon>
        <taxon>Spermatophyta</taxon>
        <taxon>Magnoliopsida</taxon>
        <taxon>Liliopsida</taxon>
        <taxon>Poales</taxon>
        <taxon>Bromeliaceae</taxon>
        <taxon>Bromelioideae</taxon>
        <taxon>Ananas</taxon>
    </lineage>
</organism>
<dbReference type="InterPro" id="IPR004140">
    <property type="entry name" value="Exo70"/>
</dbReference>
<proteinExistence type="predicted"/>
<dbReference type="GO" id="GO:0000145">
    <property type="term" value="C:exocyst"/>
    <property type="evidence" value="ECO:0007669"/>
    <property type="project" value="InterPro"/>
</dbReference>
<dbReference type="PANTHER" id="PTHR12542:SF142">
    <property type="entry name" value="EXOCYST SUBUNIT EXO70 FAMILY PROTEIN"/>
    <property type="match status" value="1"/>
</dbReference>
<dbReference type="InterPro" id="IPR016159">
    <property type="entry name" value="Cullin_repeat-like_dom_sf"/>
</dbReference>
<reference evidence="1" key="1">
    <citation type="submission" date="2020-07" db="EMBL/GenBank/DDBJ databases">
        <authorList>
            <person name="Lin J."/>
        </authorList>
    </citation>
    <scope>NUCLEOTIDE SEQUENCE</scope>
</reference>
<evidence type="ECO:0000313" key="1">
    <source>
        <dbReference type="EMBL" id="CAD1843891.1"/>
    </source>
</evidence>
<accession>A0A6V7QLW0</accession>
<protein>
    <submittedName>
        <fullName evidence="1">Uncharacterized protein</fullName>
    </submittedName>
</protein>